<evidence type="ECO:0000313" key="2">
    <source>
        <dbReference type="EMBL" id="CAE6508460.1"/>
    </source>
</evidence>
<protein>
    <submittedName>
        <fullName evidence="2">Uncharacterized protein</fullName>
    </submittedName>
</protein>
<gene>
    <name evidence="2" type="ORF">NMYAN_30018</name>
</gene>
<feature type="chain" id="PRO_5034884918" evidence="1">
    <location>
        <begin position="31"/>
        <end position="187"/>
    </location>
</feature>
<comment type="caution">
    <text evidence="2">The sequence shown here is derived from an EMBL/GenBank/DDBJ whole genome shotgun (WGS) entry which is preliminary data.</text>
</comment>
<dbReference type="AlphaFoldDB" id="A0A8H9DBQ1"/>
<evidence type="ECO:0000313" key="3">
    <source>
        <dbReference type="Proteomes" id="UP000601736"/>
    </source>
</evidence>
<accession>A0A8H9DBQ1</accession>
<keyword evidence="1" id="KW-0732">Signal</keyword>
<dbReference type="Proteomes" id="UP000601736">
    <property type="component" value="Unassembled WGS sequence"/>
</dbReference>
<sequence>MIIIYKNYKFFDVLLLIALLALPLMSHAQAKENEVPSLEDTLQWVAENLENYQFGHHTLKFTYFRPIINGCKITITRKTETLSGKPNDESRVTGLLSDIDPDFIIIDNADSIIPVRLDAYLKKNSTPFDRQSYIHYYKEISNYEDVTLTIYFHSLTFANRFKRAIAHAAKLCALQEASKSRKEKELF</sequence>
<organism evidence="2 3">
    <name type="scientific">Nitrosomonas nitrosa</name>
    <dbReference type="NCBI Taxonomy" id="52442"/>
    <lineage>
        <taxon>Bacteria</taxon>
        <taxon>Pseudomonadati</taxon>
        <taxon>Pseudomonadota</taxon>
        <taxon>Betaproteobacteria</taxon>
        <taxon>Nitrosomonadales</taxon>
        <taxon>Nitrosomonadaceae</taxon>
        <taxon>Nitrosomonas</taxon>
    </lineage>
</organism>
<proteinExistence type="predicted"/>
<feature type="signal peptide" evidence="1">
    <location>
        <begin position="1"/>
        <end position="30"/>
    </location>
</feature>
<name>A0A8H9DBQ1_9PROT</name>
<dbReference type="EMBL" id="CAJNAP010000023">
    <property type="protein sequence ID" value="CAE6508460.1"/>
    <property type="molecule type" value="Genomic_DNA"/>
</dbReference>
<evidence type="ECO:0000256" key="1">
    <source>
        <dbReference type="SAM" id="SignalP"/>
    </source>
</evidence>
<reference evidence="2" key="1">
    <citation type="submission" date="2021-02" db="EMBL/GenBank/DDBJ databases">
        <authorList>
            <person name="Han P."/>
        </authorList>
    </citation>
    <scope>NUCLEOTIDE SEQUENCE</scope>
    <source>
        <strain evidence="2">Nitrosomonas nitrosa 18-3D</strain>
    </source>
</reference>